<keyword evidence="1" id="KW-0812">Transmembrane</keyword>
<keyword evidence="1" id="KW-1133">Transmembrane helix</keyword>
<name>A0A1F5KNM3_9BACT</name>
<proteinExistence type="predicted"/>
<dbReference type="AlphaFoldDB" id="A0A1F5KNM3"/>
<gene>
    <name evidence="2" type="ORF">A3B45_04280</name>
</gene>
<evidence type="ECO:0000313" key="2">
    <source>
        <dbReference type="EMBL" id="OGE42395.1"/>
    </source>
</evidence>
<reference evidence="2 3" key="1">
    <citation type="journal article" date="2016" name="Nat. Commun.">
        <title>Thousands of microbial genomes shed light on interconnected biogeochemical processes in an aquifer system.</title>
        <authorList>
            <person name="Anantharaman K."/>
            <person name="Brown C.T."/>
            <person name="Hug L.A."/>
            <person name="Sharon I."/>
            <person name="Castelle C.J."/>
            <person name="Probst A.J."/>
            <person name="Thomas B.C."/>
            <person name="Singh A."/>
            <person name="Wilkins M.J."/>
            <person name="Karaoz U."/>
            <person name="Brodie E.L."/>
            <person name="Williams K.H."/>
            <person name="Hubbard S.S."/>
            <person name="Banfield J.F."/>
        </authorList>
    </citation>
    <scope>NUCLEOTIDE SEQUENCE [LARGE SCALE GENOMIC DNA]</scope>
</reference>
<dbReference type="Proteomes" id="UP000178565">
    <property type="component" value="Unassembled WGS sequence"/>
</dbReference>
<accession>A0A1F5KNM3</accession>
<feature type="transmembrane region" description="Helical" evidence="1">
    <location>
        <begin position="48"/>
        <end position="74"/>
    </location>
</feature>
<comment type="caution">
    <text evidence="2">The sequence shown here is derived from an EMBL/GenBank/DDBJ whole genome shotgun (WGS) entry which is preliminary data.</text>
</comment>
<evidence type="ECO:0008006" key="4">
    <source>
        <dbReference type="Google" id="ProtNLM"/>
    </source>
</evidence>
<feature type="transmembrane region" description="Helical" evidence="1">
    <location>
        <begin position="80"/>
        <end position="99"/>
    </location>
</feature>
<evidence type="ECO:0000313" key="3">
    <source>
        <dbReference type="Proteomes" id="UP000178565"/>
    </source>
</evidence>
<keyword evidence="1" id="KW-0472">Membrane</keyword>
<protein>
    <recommendedName>
        <fullName evidence="4">TVP38/TMEM64 family membrane protein</fullName>
    </recommendedName>
</protein>
<feature type="transmembrane region" description="Helical" evidence="1">
    <location>
        <begin position="16"/>
        <end position="36"/>
    </location>
</feature>
<dbReference type="EMBL" id="MFDM01000026">
    <property type="protein sequence ID" value="OGE42395.1"/>
    <property type="molecule type" value="Genomic_DNA"/>
</dbReference>
<evidence type="ECO:0000256" key="1">
    <source>
        <dbReference type="SAM" id="Phobius"/>
    </source>
</evidence>
<feature type="transmembrane region" description="Helical" evidence="1">
    <location>
        <begin position="167"/>
        <end position="185"/>
    </location>
</feature>
<sequence>MPEVVSDFWKKWRYPYLSSVLISVLIAIILAQNQAFKDWLLHLGSLEYIGALIAGSLFVSSFTVAISTVVIAIMTQNLHPMALALIGGVGAVVGDYLVFKLVRSHLQDEIISLFGRDNTNYVKAFLKSKYIAWILPIIGVFIIASPLPDELGVSLLGISKMSEAKFILISYLSNAVGILMIASVAKVL</sequence>
<feature type="transmembrane region" description="Helical" evidence="1">
    <location>
        <begin position="130"/>
        <end position="147"/>
    </location>
</feature>
<dbReference type="STRING" id="1797785.A3B45_04280"/>
<organism evidence="2 3">
    <name type="scientific">Candidatus Daviesbacteria bacterium RIFCSPLOWO2_01_FULL_39_12</name>
    <dbReference type="NCBI Taxonomy" id="1797785"/>
    <lineage>
        <taxon>Bacteria</taxon>
        <taxon>Candidatus Daviesiibacteriota</taxon>
    </lineage>
</organism>